<keyword evidence="2" id="KW-1185">Reference proteome</keyword>
<dbReference type="RefSeq" id="WP_247975123.1">
    <property type="nucleotide sequence ID" value="NZ_CP095848.1"/>
</dbReference>
<reference evidence="1 2" key="1">
    <citation type="submission" date="2022-04" db="EMBL/GenBank/DDBJ databases">
        <title>Hymenobacter sp. isolated from the air.</title>
        <authorList>
            <person name="Won M."/>
            <person name="Lee C.-M."/>
            <person name="Woen H.-Y."/>
            <person name="Kwon S.-W."/>
        </authorList>
    </citation>
    <scope>NUCLEOTIDE SEQUENCE [LARGE SCALE GENOMIC DNA]</scope>
    <source>
        <strain evidence="2">5516 S-25</strain>
    </source>
</reference>
<dbReference type="EMBL" id="CP095848">
    <property type="protein sequence ID" value="UPL48759.1"/>
    <property type="molecule type" value="Genomic_DNA"/>
</dbReference>
<proteinExistence type="predicted"/>
<organism evidence="1 2">
    <name type="scientific">Hymenobacter sublimis</name>
    <dbReference type="NCBI Taxonomy" id="2933777"/>
    <lineage>
        <taxon>Bacteria</taxon>
        <taxon>Pseudomonadati</taxon>
        <taxon>Bacteroidota</taxon>
        <taxon>Cytophagia</taxon>
        <taxon>Cytophagales</taxon>
        <taxon>Hymenobacteraceae</taxon>
        <taxon>Hymenobacter</taxon>
    </lineage>
</organism>
<sequence>MPISFLQRLQELAGPAVNKVVSAAAGAEKVSAERIIHHLLVGLPELLGAAVVEVESGQALASYTTSREFNLSKVVGFNAEVVRQQRRALAVLQLGPEEQLEEILITLHSQLHLLRLLPDGRRFLYVAVDCRDTNLGIAREVMRTCEE</sequence>
<evidence type="ECO:0000313" key="2">
    <source>
        <dbReference type="Proteomes" id="UP000829647"/>
    </source>
</evidence>
<name>A0ABY4J7G0_9BACT</name>
<protein>
    <recommendedName>
        <fullName evidence="3">Roadblock/LAMTOR2 domain-containing protein</fullName>
    </recommendedName>
</protein>
<evidence type="ECO:0008006" key="3">
    <source>
        <dbReference type="Google" id="ProtNLM"/>
    </source>
</evidence>
<gene>
    <name evidence="1" type="ORF">MWH26_16410</name>
</gene>
<dbReference type="Proteomes" id="UP000829647">
    <property type="component" value="Chromosome"/>
</dbReference>
<accession>A0ABY4J7G0</accession>
<evidence type="ECO:0000313" key="1">
    <source>
        <dbReference type="EMBL" id="UPL48759.1"/>
    </source>
</evidence>